<dbReference type="EMBL" id="JH002744">
    <property type="protein sequence ID" value="EGW14292.1"/>
    <property type="molecule type" value="Genomic_DNA"/>
</dbReference>
<dbReference type="InParanoid" id="G3IHA6"/>
<reference evidence="2" key="1">
    <citation type="journal article" date="2011" name="Nat. Biotechnol.">
        <title>The genomic sequence of the Chinese hamster ovary (CHO)-K1 cell line.</title>
        <authorList>
            <person name="Xu X."/>
            <person name="Nagarajan H."/>
            <person name="Lewis N.E."/>
            <person name="Pan S."/>
            <person name="Cai Z."/>
            <person name="Liu X."/>
            <person name="Chen W."/>
            <person name="Xie M."/>
            <person name="Wang W."/>
            <person name="Hammond S."/>
            <person name="Andersen M.R."/>
            <person name="Neff N."/>
            <person name="Passarelli B."/>
            <person name="Koh W."/>
            <person name="Fan H.C."/>
            <person name="Wang J."/>
            <person name="Gui Y."/>
            <person name="Lee K.H."/>
            <person name="Betenbaugh M.J."/>
            <person name="Quake S.R."/>
            <person name="Famili I."/>
            <person name="Palsson B.O."/>
            <person name="Wang J."/>
        </authorList>
    </citation>
    <scope>NUCLEOTIDE SEQUENCE [LARGE SCALE GENOMIC DNA]</scope>
    <source>
        <strain evidence="2">CHO K1 cell line</strain>
    </source>
</reference>
<protein>
    <submittedName>
        <fullName evidence="1">Uncharacterized protein</fullName>
    </submittedName>
</protein>
<proteinExistence type="predicted"/>
<dbReference type="AlphaFoldDB" id="G3IHA6"/>
<name>G3IHA6_CRIGR</name>
<dbReference type="GlyGen" id="G3IHA6">
    <property type="glycosylation" value="2 sites"/>
</dbReference>
<organism evidence="1 2">
    <name type="scientific">Cricetulus griseus</name>
    <name type="common">Chinese hamster</name>
    <name type="synonym">Cricetulus barabensis griseus</name>
    <dbReference type="NCBI Taxonomy" id="10029"/>
    <lineage>
        <taxon>Eukaryota</taxon>
        <taxon>Metazoa</taxon>
        <taxon>Chordata</taxon>
        <taxon>Craniata</taxon>
        <taxon>Vertebrata</taxon>
        <taxon>Euteleostomi</taxon>
        <taxon>Mammalia</taxon>
        <taxon>Eutheria</taxon>
        <taxon>Euarchontoglires</taxon>
        <taxon>Glires</taxon>
        <taxon>Rodentia</taxon>
        <taxon>Myomorpha</taxon>
        <taxon>Muroidea</taxon>
        <taxon>Cricetidae</taxon>
        <taxon>Cricetinae</taxon>
        <taxon>Cricetulus</taxon>
    </lineage>
</organism>
<evidence type="ECO:0000313" key="2">
    <source>
        <dbReference type="Proteomes" id="UP000001075"/>
    </source>
</evidence>
<evidence type="ECO:0000313" key="1">
    <source>
        <dbReference type="EMBL" id="EGW14292.1"/>
    </source>
</evidence>
<gene>
    <name evidence="1" type="ORF">I79_023194</name>
</gene>
<sequence>MVHVRKLEGFCTVRKESAGSLFSETPTPTPFTRLVLLPWAFSCVWSSFQRWTDDCRLSVI</sequence>
<accession>G3IHA6</accession>
<dbReference type="Proteomes" id="UP000001075">
    <property type="component" value="Unassembled WGS sequence"/>
</dbReference>